<evidence type="ECO:0000256" key="5">
    <source>
        <dbReference type="SAM" id="SignalP"/>
    </source>
</evidence>
<accession>A0A1N7Q0Y9</accession>
<dbReference type="Pfam" id="PF13442">
    <property type="entry name" value="Cytochrome_CBB3"/>
    <property type="match status" value="1"/>
</dbReference>
<dbReference type="InterPro" id="IPR009056">
    <property type="entry name" value="Cyt_c-like_dom"/>
</dbReference>
<evidence type="ECO:0000313" key="7">
    <source>
        <dbReference type="EMBL" id="SIT16506.1"/>
    </source>
</evidence>
<keyword evidence="2 4" id="KW-0479">Metal-binding</keyword>
<sequence length="133" mass="13556">MKKTWVLLPLLIIAGCIAVQSCSKSNEVDLSQSGGTDSTGTGGGGSSCDTANMQYAANVVPILKASCTSCHGSAGGISLGTYAQVKAQVDNGALIGSITHASGYVAMPYNRSKLSDCEINTIKAWIARGALNN</sequence>
<proteinExistence type="predicted"/>
<evidence type="ECO:0000256" key="1">
    <source>
        <dbReference type="ARBA" id="ARBA00022617"/>
    </source>
</evidence>
<dbReference type="GO" id="GO:0020037">
    <property type="term" value="F:heme binding"/>
    <property type="evidence" value="ECO:0007669"/>
    <property type="project" value="InterPro"/>
</dbReference>
<evidence type="ECO:0000259" key="6">
    <source>
        <dbReference type="PROSITE" id="PS51007"/>
    </source>
</evidence>
<feature type="chain" id="PRO_5012456062" evidence="5">
    <location>
        <begin position="22"/>
        <end position="133"/>
    </location>
</feature>
<gene>
    <name evidence="7" type="ORF">SAMN05421788_104254</name>
</gene>
<keyword evidence="5" id="KW-0732">Signal</keyword>
<dbReference type="InterPro" id="IPR036909">
    <property type="entry name" value="Cyt_c-like_dom_sf"/>
</dbReference>
<dbReference type="Proteomes" id="UP000186917">
    <property type="component" value="Unassembled WGS sequence"/>
</dbReference>
<feature type="domain" description="Cytochrome c" evidence="6">
    <location>
        <begin position="54"/>
        <end position="130"/>
    </location>
</feature>
<dbReference type="GO" id="GO:0009055">
    <property type="term" value="F:electron transfer activity"/>
    <property type="evidence" value="ECO:0007669"/>
    <property type="project" value="InterPro"/>
</dbReference>
<dbReference type="AlphaFoldDB" id="A0A1N7Q0Y9"/>
<evidence type="ECO:0000256" key="4">
    <source>
        <dbReference type="PROSITE-ProRule" id="PRU00433"/>
    </source>
</evidence>
<dbReference type="SUPFAM" id="SSF46626">
    <property type="entry name" value="Cytochrome c"/>
    <property type="match status" value="1"/>
</dbReference>
<evidence type="ECO:0000256" key="2">
    <source>
        <dbReference type="ARBA" id="ARBA00022723"/>
    </source>
</evidence>
<organism evidence="7 8">
    <name type="scientific">Filimonas lacunae</name>
    <dbReference type="NCBI Taxonomy" id="477680"/>
    <lineage>
        <taxon>Bacteria</taxon>
        <taxon>Pseudomonadati</taxon>
        <taxon>Bacteroidota</taxon>
        <taxon>Chitinophagia</taxon>
        <taxon>Chitinophagales</taxon>
        <taxon>Chitinophagaceae</taxon>
        <taxon>Filimonas</taxon>
    </lineage>
</organism>
<feature type="signal peptide" evidence="5">
    <location>
        <begin position="1"/>
        <end position="21"/>
    </location>
</feature>
<dbReference type="RefSeq" id="WP_159445115.1">
    <property type="nucleotide sequence ID" value="NZ_AP017422.1"/>
</dbReference>
<dbReference type="GO" id="GO:0046872">
    <property type="term" value="F:metal ion binding"/>
    <property type="evidence" value="ECO:0007669"/>
    <property type="project" value="UniProtKB-KW"/>
</dbReference>
<dbReference type="EMBL" id="FTOR01000004">
    <property type="protein sequence ID" value="SIT16506.1"/>
    <property type="molecule type" value="Genomic_DNA"/>
</dbReference>
<dbReference type="PROSITE" id="PS51257">
    <property type="entry name" value="PROKAR_LIPOPROTEIN"/>
    <property type="match status" value="1"/>
</dbReference>
<name>A0A1N7Q0Y9_9BACT</name>
<reference evidence="8" key="1">
    <citation type="submission" date="2017-01" db="EMBL/GenBank/DDBJ databases">
        <authorList>
            <person name="Varghese N."/>
            <person name="Submissions S."/>
        </authorList>
    </citation>
    <scope>NUCLEOTIDE SEQUENCE [LARGE SCALE GENOMIC DNA]</scope>
    <source>
        <strain evidence="8">DSM 21054</strain>
    </source>
</reference>
<dbReference type="Gene3D" id="1.10.760.10">
    <property type="entry name" value="Cytochrome c-like domain"/>
    <property type="match status" value="1"/>
</dbReference>
<evidence type="ECO:0000313" key="8">
    <source>
        <dbReference type="Proteomes" id="UP000186917"/>
    </source>
</evidence>
<protein>
    <submittedName>
        <fullName evidence="7">Cytochrome C oxidase, cbb3-type, subunit III</fullName>
    </submittedName>
</protein>
<dbReference type="STRING" id="477680.SAMN05421788_104254"/>
<keyword evidence="3 4" id="KW-0408">Iron</keyword>
<keyword evidence="8" id="KW-1185">Reference proteome</keyword>
<evidence type="ECO:0000256" key="3">
    <source>
        <dbReference type="ARBA" id="ARBA00023004"/>
    </source>
</evidence>
<dbReference type="PROSITE" id="PS51007">
    <property type="entry name" value="CYTC"/>
    <property type="match status" value="1"/>
</dbReference>
<keyword evidence="1 4" id="KW-0349">Heme</keyword>